<dbReference type="InterPro" id="IPR035897">
    <property type="entry name" value="Toll_tir_struct_dom_sf"/>
</dbReference>
<dbReference type="Proteomes" id="UP000215059">
    <property type="component" value="Unassembled WGS sequence"/>
</dbReference>
<proteinExistence type="predicted"/>
<evidence type="ECO:0000313" key="3">
    <source>
        <dbReference type="Proteomes" id="UP000215059"/>
    </source>
</evidence>
<evidence type="ECO:0000259" key="1">
    <source>
        <dbReference type="Pfam" id="PF13676"/>
    </source>
</evidence>
<accession>A0A235F8R1</accession>
<name>A0A235F8R1_9BACL</name>
<evidence type="ECO:0000313" key="2">
    <source>
        <dbReference type="EMBL" id="OYD57696.1"/>
    </source>
</evidence>
<dbReference type="EMBL" id="NOII01000003">
    <property type="protein sequence ID" value="OYD57696.1"/>
    <property type="molecule type" value="Genomic_DNA"/>
</dbReference>
<gene>
    <name evidence="2" type="ORF">CGZ90_13615</name>
</gene>
<dbReference type="AlphaFoldDB" id="A0A235F8R1"/>
<sequence length="762" mass="88253">MEEPLKIFLSHATKDEETMREIAAMLESKGYLCWYAQDRQAIPIGEKYYVEIVEGIDQVDIVLLLHSKHVQDSKWVDKEIEYSYNKNKLILPLMIDDAPLARQLELIVSTMQMLFLHSFPSLETAVDELHERMEDYRIASQDGVHTTGWLNRIHKKTAHTNTVLLGSLTAFQLLPKRLEQLTKTYITVPEYHSLSGALNEERALILHNEQRTGKYTTGLALLQETGVKHVVEILPTATLADLVKNSLKHHTGYIIKNIDPGFFERMTPAVWEELKSKLEQTESYLVLTTSLGAAPPWIGLHQVSIPDSYLVLERHIQEYNGDSTTDIPEQVLSYIKDRLPHEIAEITKHLLPVFNGEKTFADVQHVFESKVQERVSAWFKENGTSLDLVAQYLSLAVLTETTERFYITAVNSLKKTLEASWPAEKMTLMNDRERLQLLNAERFTVMTNTDLSYIQEDAVRLQRPEESKVILLTFWDMFRSVRPQLLQWLENIMLLTKNKEKESAELAVAELANRDMLLVRQELLQKWAKHEDFALRLSTVKILVLLADQHSRLREVSYLLNSWTSQNNNTRLQWTGAAALGTELGFYLYPRSLSMLKHVYMNNQKPLEHAVRQSFTSLYQLGTVSREYDEAFFSFFNDWLDEEKWGSPDTKALVHFFFSIVSQRGSAFTPFNAQEVCRMLYSFAEEALLSSMTKKLVLHLIEDNIEKHPEKFALLVYKLRHHQHSAIQERTVNWLKSGMQSQREASIYMAFYKEIKEYAGRN</sequence>
<keyword evidence="3" id="KW-1185">Reference proteome</keyword>
<dbReference type="InterPro" id="IPR000157">
    <property type="entry name" value="TIR_dom"/>
</dbReference>
<organism evidence="2 3">
    <name type="scientific">Fictibacillus aquaticus</name>
    <dbReference type="NCBI Taxonomy" id="2021314"/>
    <lineage>
        <taxon>Bacteria</taxon>
        <taxon>Bacillati</taxon>
        <taxon>Bacillota</taxon>
        <taxon>Bacilli</taxon>
        <taxon>Bacillales</taxon>
        <taxon>Fictibacillaceae</taxon>
        <taxon>Fictibacillus</taxon>
    </lineage>
</organism>
<dbReference type="OrthoDB" id="2750779at2"/>
<dbReference type="SUPFAM" id="SSF52200">
    <property type="entry name" value="Toll/Interleukin receptor TIR domain"/>
    <property type="match status" value="1"/>
</dbReference>
<dbReference type="RefSeq" id="WP_094253047.1">
    <property type="nucleotide sequence ID" value="NZ_JBHLXL010000001.1"/>
</dbReference>
<dbReference type="Pfam" id="PF13676">
    <property type="entry name" value="TIR_2"/>
    <property type="match status" value="1"/>
</dbReference>
<dbReference type="Gene3D" id="3.40.50.10140">
    <property type="entry name" value="Toll/interleukin-1 receptor homology (TIR) domain"/>
    <property type="match status" value="1"/>
</dbReference>
<protein>
    <recommendedName>
        <fullName evidence="1">TIR domain-containing protein</fullName>
    </recommendedName>
</protein>
<feature type="domain" description="TIR" evidence="1">
    <location>
        <begin position="7"/>
        <end position="124"/>
    </location>
</feature>
<reference evidence="2 3" key="1">
    <citation type="submission" date="2017-07" db="EMBL/GenBank/DDBJ databases">
        <title>Fictibacillus sp. nov. GDSW-R2A3 Genome sequencing and assembly.</title>
        <authorList>
            <person name="Mayilraj S."/>
        </authorList>
    </citation>
    <scope>NUCLEOTIDE SEQUENCE [LARGE SCALE GENOMIC DNA]</scope>
    <source>
        <strain evidence="2 3">GDSW-R2A3</strain>
    </source>
</reference>
<dbReference type="GO" id="GO:0007165">
    <property type="term" value="P:signal transduction"/>
    <property type="evidence" value="ECO:0007669"/>
    <property type="project" value="InterPro"/>
</dbReference>
<comment type="caution">
    <text evidence="2">The sequence shown here is derived from an EMBL/GenBank/DDBJ whole genome shotgun (WGS) entry which is preliminary data.</text>
</comment>